<feature type="chain" id="PRO_5046344393" description="PKD/Chitinase domain-containing protein" evidence="2">
    <location>
        <begin position="23"/>
        <end position="829"/>
    </location>
</feature>
<dbReference type="SMART" id="SM00089">
    <property type="entry name" value="PKD"/>
    <property type="match status" value="1"/>
</dbReference>
<gene>
    <name evidence="4" type="ORF">HHX48_14320</name>
</gene>
<dbReference type="EMBL" id="JABBXD010000009">
    <property type="protein sequence ID" value="MBD3586918.1"/>
    <property type="molecule type" value="Genomic_DNA"/>
</dbReference>
<evidence type="ECO:0000313" key="4">
    <source>
        <dbReference type="EMBL" id="MBD3586918.1"/>
    </source>
</evidence>
<proteinExistence type="predicted"/>
<accession>A0ABR8LNG6</accession>
<dbReference type="PROSITE" id="PS51257">
    <property type="entry name" value="PROKAR_LIPOPROTEIN"/>
    <property type="match status" value="1"/>
</dbReference>
<keyword evidence="2" id="KW-0732">Signal</keyword>
<organism evidence="4 5">
    <name type="scientific">Salinimonas profundi</name>
    <dbReference type="NCBI Taxonomy" id="2729140"/>
    <lineage>
        <taxon>Bacteria</taxon>
        <taxon>Pseudomonadati</taxon>
        <taxon>Pseudomonadota</taxon>
        <taxon>Gammaproteobacteria</taxon>
        <taxon>Alteromonadales</taxon>
        <taxon>Alteromonadaceae</taxon>
        <taxon>Alteromonas/Salinimonas group</taxon>
        <taxon>Salinimonas</taxon>
    </lineage>
</organism>
<dbReference type="SUPFAM" id="SSF63829">
    <property type="entry name" value="Calcium-dependent phosphotriesterase"/>
    <property type="match status" value="1"/>
</dbReference>
<feature type="signal peptide" evidence="2">
    <location>
        <begin position="1"/>
        <end position="22"/>
    </location>
</feature>
<dbReference type="InterPro" id="IPR013783">
    <property type="entry name" value="Ig-like_fold"/>
</dbReference>
<evidence type="ECO:0000313" key="5">
    <source>
        <dbReference type="Proteomes" id="UP000624419"/>
    </source>
</evidence>
<evidence type="ECO:0000256" key="1">
    <source>
        <dbReference type="SAM" id="MobiDB-lite"/>
    </source>
</evidence>
<sequence length="829" mass="89157">MQFNNIRICLLSFLTLPALLTACGGGGDSSSSSPEPVVTPPANTPPSIVASQSKTLVNPEQTVTIDASGSSDKDGSISSYNWVQVSGPEVTLSGVDSDTVQFSAPNAEGAQLEIELTVTDDDGDTSSKTFTLSVNSAPQLVMSTPIADSRFYDEKIHIAGTVTDDGALEQTTVLVTVGSDEYDVEVSADGSWITEAPLALESGELQITAIATDSLGAQSVSQSVSLEYRSTYSDTKLIVDPLKNNIAYIIEQKGVTWQPLIFEHNLDTGYQKLLVDTTKLENVSISFPEHVIFDRANNRIIFSTGNDKLLTAFNLNDYTFSVFDIDRNLFSFPGAFALSNDGTRAYLLDIVDKTISELNLTTAESHIISGPAKGSGSAFRFAGYSNVFVNDDGQIFVYDDGNNAVFSVDVATGDRNVISGSLYGKGSGEALDYTLSSINLANEKLGGINQQNQLVEVDLISGDRTVLADLIDFGAVSYASDIQWSPSTQEYVVNLLSPYNSDLPPKMISVKSDGVATTLLSDTVGGGESLKTGYSLTTDIANNRLFTIAQQVTGPTQRSYIAEIDTNSHEIRAITAENEALSNVGGLVYNAENGLLYFFTYQERAIYSADPESGNITRIADIVTDKHGALLPRDMAVHPSGSALFLVTNDSYGPTYEEPTVLKLALETNQISIVTDNSTGLNSMLISPETIVSADDSLYIGDEGNGGTTSITLQKIDIATGDTTVFSDNNDSGEYYFNSAYDLWLDTTNEQLMLVHDSNISQFDIKTGERKLLSAANLYSGEQVGNGEGTFTRLTQASHKGYVYALDTNLKGLFLINTQTGDRFLVQRQ</sequence>
<dbReference type="InterPro" id="IPR029865">
    <property type="entry name" value="KIAA0319-like"/>
</dbReference>
<feature type="domain" description="PKD/Chitinase" evidence="3">
    <location>
        <begin position="49"/>
        <end position="137"/>
    </location>
</feature>
<protein>
    <recommendedName>
        <fullName evidence="3">PKD/Chitinase domain-containing protein</fullName>
    </recommendedName>
</protein>
<dbReference type="Proteomes" id="UP000624419">
    <property type="component" value="Unassembled WGS sequence"/>
</dbReference>
<dbReference type="InterPro" id="IPR011042">
    <property type="entry name" value="6-blade_b-propeller_TolB-like"/>
</dbReference>
<dbReference type="SUPFAM" id="SSF63825">
    <property type="entry name" value="YWTD domain"/>
    <property type="match status" value="1"/>
</dbReference>
<dbReference type="SUPFAM" id="SSF49299">
    <property type="entry name" value="PKD domain"/>
    <property type="match status" value="1"/>
</dbReference>
<dbReference type="Gene3D" id="2.120.10.30">
    <property type="entry name" value="TolB, C-terminal domain"/>
    <property type="match status" value="2"/>
</dbReference>
<dbReference type="InterPro" id="IPR022409">
    <property type="entry name" value="PKD/Chitinase_dom"/>
</dbReference>
<dbReference type="PANTHER" id="PTHR46182">
    <property type="entry name" value="FI19480P1"/>
    <property type="match status" value="1"/>
</dbReference>
<dbReference type="Gene3D" id="2.60.40.10">
    <property type="entry name" value="Immunoglobulins"/>
    <property type="match status" value="2"/>
</dbReference>
<feature type="region of interest" description="Disordered" evidence="1">
    <location>
        <begin position="24"/>
        <end position="49"/>
    </location>
</feature>
<dbReference type="PANTHER" id="PTHR46182:SF2">
    <property type="entry name" value="FI19480P1"/>
    <property type="match status" value="1"/>
</dbReference>
<comment type="caution">
    <text evidence="4">The sequence shown here is derived from an EMBL/GenBank/DDBJ whole genome shotgun (WGS) entry which is preliminary data.</text>
</comment>
<dbReference type="RefSeq" id="WP_191026117.1">
    <property type="nucleotide sequence ID" value="NZ_JABBXD010000009.1"/>
</dbReference>
<dbReference type="Pfam" id="PF22352">
    <property type="entry name" value="K319L-like_PKD"/>
    <property type="match status" value="1"/>
</dbReference>
<evidence type="ECO:0000259" key="3">
    <source>
        <dbReference type="SMART" id="SM00089"/>
    </source>
</evidence>
<dbReference type="InterPro" id="IPR035986">
    <property type="entry name" value="PKD_dom_sf"/>
</dbReference>
<keyword evidence="5" id="KW-1185">Reference proteome</keyword>
<reference evidence="4 5" key="1">
    <citation type="submission" date="2020-04" db="EMBL/GenBank/DDBJ databases">
        <title>Salinimonas sp. HHU 13199.</title>
        <authorList>
            <person name="Cui X."/>
            <person name="Zhang D."/>
        </authorList>
    </citation>
    <scope>NUCLEOTIDE SEQUENCE [LARGE SCALE GENOMIC DNA]</scope>
    <source>
        <strain evidence="4 5">HHU 13199</strain>
    </source>
</reference>
<evidence type="ECO:0000256" key="2">
    <source>
        <dbReference type="SAM" id="SignalP"/>
    </source>
</evidence>
<name>A0ABR8LNG6_9ALTE</name>